<keyword evidence="3" id="KW-1185">Reference proteome</keyword>
<accession>A0A1H9WBK9</accession>
<sequence length="117" mass="12089">MTSRPTASRSSRTPSEPGSQHPAETSPPARTGAAESEDRTGDHRPAGTLLRQVVAERPYAGAHGEELTLIRPPAPRPPRPPRPSGTGSAGPSRSLTARRPAADPATGNPVAVRVAGH</sequence>
<evidence type="ECO:0000313" key="3">
    <source>
        <dbReference type="Proteomes" id="UP000182841"/>
    </source>
</evidence>
<gene>
    <name evidence="2" type="ORF">SAMN05421870_116120</name>
</gene>
<feature type="compositionally biased region" description="Pro residues" evidence="1">
    <location>
        <begin position="72"/>
        <end position="83"/>
    </location>
</feature>
<evidence type="ECO:0000256" key="1">
    <source>
        <dbReference type="SAM" id="MobiDB-lite"/>
    </source>
</evidence>
<protein>
    <submittedName>
        <fullName evidence="2">Uncharacterized protein</fullName>
    </submittedName>
</protein>
<organism evidence="2 3">
    <name type="scientific">Streptomyces qinglanensis</name>
    <dbReference type="NCBI Taxonomy" id="943816"/>
    <lineage>
        <taxon>Bacteria</taxon>
        <taxon>Bacillati</taxon>
        <taxon>Actinomycetota</taxon>
        <taxon>Actinomycetes</taxon>
        <taxon>Kitasatosporales</taxon>
        <taxon>Streptomycetaceae</taxon>
        <taxon>Streptomyces</taxon>
    </lineage>
</organism>
<proteinExistence type="predicted"/>
<dbReference type="Proteomes" id="UP000182841">
    <property type="component" value="Unassembled WGS sequence"/>
</dbReference>
<feature type="compositionally biased region" description="Low complexity" evidence="1">
    <location>
        <begin position="1"/>
        <end position="17"/>
    </location>
</feature>
<feature type="compositionally biased region" description="Basic and acidic residues" evidence="1">
    <location>
        <begin position="36"/>
        <end position="45"/>
    </location>
</feature>
<dbReference type="EMBL" id="FOGO01000016">
    <property type="protein sequence ID" value="SES31179.1"/>
    <property type="molecule type" value="Genomic_DNA"/>
</dbReference>
<name>A0A1H9WBK9_9ACTN</name>
<feature type="compositionally biased region" description="Low complexity" evidence="1">
    <location>
        <begin position="84"/>
        <end position="94"/>
    </location>
</feature>
<evidence type="ECO:0000313" key="2">
    <source>
        <dbReference type="EMBL" id="SES31179.1"/>
    </source>
</evidence>
<dbReference type="AlphaFoldDB" id="A0A1H9WBK9"/>
<reference evidence="3" key="1">
    <citation type="submission" date="2016-10" db="EMBL/GenBank/DDBJ databases">
        <authorList>
            <person name="Varghese N."/>
            <person name="Submissions S."/>
        </authorList>
    </citation>
    <scope>NUCLEOTIDE SEQUENCE [LARGE SCALE GENOMIC DNA]</scope>
    <source>
        <strain evidence="3">CGMCC 4.6825</strain>
    </source>
</reference>
<feature type="region of interest" description="Disordered" evidence="1">
    <location>
        <begin position="1"/>
        <end position="117"/>
    </location>
</feature>